<proteinExistence type="predicted"/>
<dbReference type="AlphaFoldDB" id="A0A7C5ER33"/>
<dbReference type="EMBL" id="DTKJ01000069">
    <property type="protein sequence ID" value="HGZ12538.1"/>
    <property type="molecule type" value="Genomic_DNA"/>
</dbReference>
<name>A0A7C5ER33_9BACT</name>
<accession>A0A7C5ER33</accession>
<gene>
    <name evidence="1" type="ORF">ENW48_10045</name>
</gene>
<organism evidence="1">
    <name type="scientific">Desulfobacca acetoxidans</name>
    <dbReference type="NCBI Taxonomy" id="60893"/>
    <lineage>
        <taxon>Bacteria</taxon>
        <taxon>Pseudomonadati</taxon>
        <taxon>Thermodesulfobacteriota</taxon>
        <taxon>Desulfobaccia</taxon>
        <taxon>Desulfobaccales</taxon>
        <taxon>Desulfobaccaceae</taxon>
        <taxon>Desulfobacca</taxon>
    </lineage>
</organism>
<reference evidence="1" key="1">
    <citation type="journal article" date="2020" name="mSystems">
        <title>Genome- and Community-Level Interaction Insights into Carbon Utilization and Element Cycling Functions of Hydrothermarchaeota in Hydrothermal Sediment.</title>
        <authorList>
            <person name="Zhou Z."/>
            <person name="Liu Y."/>
            <person name="Xu W."/>
            <person name="Pan J."/>
            <person name="Luo Z.H."/>
            <person name="Li M."/>
        </authorList>
    </citation>
    <scope>NUCLEOTIDE SEQUENCE [LARGE SCALE GENOMIC DNA]</scope>
    <source>
        <strain evidence="1">SpSt-853</strain>
    </source>
</reference>
<comment type="caution">
    <text evidence="1">The sequence shown here is derived from an EMBL/GenBank/DDBJ whole genome shotgun (WGS) entry which is preliminary data.</text>
</comment>
<protein>
    <submittedName>
        <fullName evidence="1">Uncharacterized protein</fullName>
    </submittedName>
</protein>
<sequence>MPFKDPERRRAYDRRYKQERRRVASLSAPRPTEVRAYICHRHPHFRLPGGVSFHEGILVTADPRVQDAVEQSPEFGQVIFRVALVL</sequence>
<evidence type="ECO:0000313" key="1">
    <source>
        <dbReference type="EMBL" id="HGZ12538.1"/>
    </source>
</evidence>